<evidence type="ECO:0000256" key="5">
    <source>
        <dbReference type="ARBA" id="ARBA00023163"/>
    </source>
</evidence>
<dbReference type="EMBL" id="AP023356">
    <property type="protein sequence ID" value="BCJ47637.1"/>
    <property type="molecule type" value="Genomic_DNA"/>
</dbReference>
<proteinExistence type="inferred from homology"/>
<evidence type="ECO:0000256" key="3">
    <source>
        <dbReference type="ARBA" id="ARBA00023082"/>
    </source>
</evidence>
<evidence type="ECO:0000313" key="8">
    <source>
        <dbReference type="EMBL" id="BCJ47637.1"/>
    </source>
</evidence>
<evidence type="ECO:0000259" key="6">
    <source>
        <dbReference type="Pfam" id="PF04542"/>
    </source>
</evidence>
<dbReference type="Gene3D" id="1.10.1740.10">
    <property type="match status" value="1"/>
</dbReference>
<dbReference type="InterPro" id="IPR007627">
    <property type="entry name" value="RNA_pol_sigma70_r2"/>
</dbReference>
<dbReference type="SUPFAM" id="SSF88659">
    <property type="entry name" value="Sigma3 and sigma4 domains of RNA polymerase sigma factors"/>
    <property type="match status" value="1"/>
</dbReference>
<dbReference type="Pfam" id="PF04542">
    <property type="entry name" value="Sigma70_r2"/>
    <property type="match status" value="1"/>
</dbReference>
<dbReference type="InterPro" id="IPR013324">
    <property type="entry name" value="RNA_pol_sigma_r3/r4-like"/>
</dbReference>
<dbReference type="Gene3D" id="1.10.10.10">
    <property type="entry name" value="Winged helix-like DNA-binding domain superfamily/Winged helix DNA-binding domain"/>
    <property type="match status" value="1"/>
</dbReference>
<gene>
    <name evidence="8" type="ORF">Aiant_82940</name>
</gene>
<evidence type="ECO:0008006" key="10">
    <source>
        <dbReference type="Google" id="ProtNLM"/>
    </source>
</evidence>
<organism evidence="8 9">
    <name type="scientific">Actinoplanes ianthinogenes</name>
    <dbReference type="NCBI Taxonomy" id="122358"/>
    <lineage>
        <taxon>Bacteria</taxon>
        <taxon>Bacillati</taxon>
        <taxon>Actinomycetota</taxon>
        <taxon>Actinomycetes</taxon>
        <taxon>Micromonosporales</taxon>
        <taxon>Micromonosporaceae</taxon>
        <taxon>Actinoplanes</taxon>
    </lineage>
</organism>
<dbReference type="InterPro" id="IPR014284">
    <property type="entry name" value="RNA_pol_sigma-70_dom"/>
</dbReference>
<evidence type="ECO:0000313" key="9">
    <source>
        <dbReference type="Proteomes" id="UP000676967"/>
    </source>
</evidence>
<dbReference type="Pfam" id="PF08281">
    <property type="entry name" value="Sigma70_r4_2"/>
    <property type="match status" value="1"/>
</dbReference>
<evidence type="ECO:0000259" key="7">
    <source>
        <dbReference type="Pfam" id="PF08281"/>
    </source>
</evidence>
<dbReference type="PANTHER" id="PTHR43133">
    <property type="entry name" value="RNA POLYMERASE ECF-TYPE SIGMA FACTO"/>
    <property type="match status" value="1"/>
</dbReference>
<keyword evidence="2" id="KW-0805">Transcription regulation</keyword>
<name>A0ABN6CR16_9ACTN</name>
<keyword evidence="4" id="KW-0238">DNA-binding</keyword>
<dbReference type="InterPro" id="IPR013249">
    <property type="entry name" value="RNA_pol_sigma70_r4_t2"/>
</dbReference>
<evidence type="ECO:0000256" key="2">
    <source>
        <dbReference type="ARBA" id="ARBA00023015"/>
    </source>
</evidence>
<comment type="similarity">
    <text evidence="1">Belongs to the sigma-70 factor family. ECF subfamily.</text>
</comment>
<sequence>MRAPAATVAGAPPTTPTHPARPFVIFVLPLPTPLLRWLRGTALGSAATAAPAASAIDELYRERRLPLVRLAVLMVDDLPTAEDIVQDVFTRFYRRHRAGLDAVSDANAYLVSAVMNAARSVLRRRRIARAYLPPRPDPAPAAEDEALLGAGDREVIQALGRLTTRQRQVIVLRYWSGLSEREIADALRITTGTVKSTAHRALTLLRAQLGEK</sequence>
<keyword evidence="9" id="KW-1185">Reference proteome</keyword>
<dbReference type="InterPro" id="IPR013325">
    <property type="entry name" value="RNA_pol_sigma_r2"/>
</dbReference>
<keyword evidence="3" id="KW-0731">Sigma factor</keyword>
<dbReference type="SUPFAM" id="SSF88946">
    <property type="entry name" value="Sigma2 domain of RNA polymerase sigma factors"/>
    <property type="match status" value="1"/>
</dbReference>
<dbReference type="InterPro" id="IPR039425">
    <property type="entry name" value="RNA_pol_sigma-70-like"/>
</dbReference>
<feature type="domain" description="RNA polymerase sigma-70 region 2" evidence="6">
    <location>
        <begin position="59"/>
        <end position="126"/>
    </location>
</feature>
<dbReference type="InterPro" id="IPR036388">
    <property type="entry name" value="WH-like_DNA-bd_sf"/>
</dbReference>
<dbReference type="NCBIfam" id="TIGR02937">
    <property type="entry name" value="sigma70-ECF"/>
    <property type="match status" value="1"/>
</dbReference>
<dbReference type="PANTHER" id="PTHR43133:SF50">
    <property type="entry name" value="ECF RNA POLYMERASE SIGMA FACTOR SIGM"/>
    <property type="match status" value="1"/>
</dbReference>
<keyword evidence="5" id="KW-0804">Transcription</keyword>
<dbReference type="Proteomes" id="UP000676967">
    <property type="component" value="Chromosome"/>
</dbReference>
<feature type="domain" description="RNA polymerase sigma factor 70 region 4 type 2" evidence="7">
    <location>
        <begin position="153"/>
        <end position="204"/>
    </location>
</feature>
<evidence type="ECO:0000256" key="1">
    <source>
        <dbReference type="ARBA" id="ARBA00010641"/>
    </source>
</evidence>
<protein>
    <recommendedName>
        <fullName evidence="10">RNA polymerase sigma-70 factor (Sigma-E family)</fullName>
    </recommendedName>
</protein>
<evidence type="ECO:0000256" key="4">
    <source>
        <dbReference type="ARBA" id="ARBA00023125"/>
    </source>
</evidence>
<accession>A0ABN6CR16</accession>
<reference evidence="8 9" key="1">
    <citation type="submission" date="2020-08" db="EMBL/GenBank/DDBJ databases">
        <title>Whole genome shotgun sequence of Actinoplanes ianthinogenes NBRC 13996.</title>
        <authorList>
            <person name="Komaki H."/>
            <person name="Tamura T."/>
        </authorList>
    </citation>
    <scope>NUCLEOTIDE SEQUENCE [LARGE SCALE GENOMIC DNA]</scope>
    <source>
        <strain evidence="8 9">NBRC 13996</strain>
    </source>
</reference>
<dbReference type="CDD" id="cd06171">
    <property type="entry name" value="Sigma70_r4"/>
    <property type="match status" value="1"/>
</dbReference>